<evidence type="ECO:0000256" key="5">
    <source>
        <dbReference type="ARBA" id="ARBA00023136"/>
    </source>
</evidence>
<comment type="caution">
    <text evidence="7">The sequence shown here is derived from an EMBL/GenBank/DDBJ whole genome shotgun (WGS) entry which is preliminary data.</text>
</comment>
<feature type="transmembrane region" description="Helical" evidence="6">
    <location>
        <begin position="43"/>
        <end position="64"/>
    </location>
</feature>
<dbReference type="InterPro" id="IPR022791">
    <property type="entry name" value="L-PG_synthase/AglD"/>
</dbReference>
<name>A0A1G2Q3G5_9BACT</name>
<evidence type="ECO:0000256" key="3">
    <source>
        <dbReference type="ARBA" id="ARBA00022692"/>
    </source>
</evidence>
<keyword evidence="5 6" id="KW-0472">Membrane</keyword>
<reference evidence="7 8" key="1">
    <citation type="journal article" date="2016" name="Nat. Commun.">
        <title>Thousands of microbial genomes shed light on interconnected biogeochemical processes in an aquifer system.</title>
        <authorList>
            <person name="Anantharaman K."/>
            <person name="Brown C.T."/>
            <person name="Hug L.A."/>
            <person name="Sharon I."/>
            <person name="Castelle C.J."/>
            <person name="Probst A.J."/>
            <person name="Thomas B.C."/>
            <person name="Singh A."/>
            <person name="Wilkins M.J."/>
            <person name="Karaoz U."/>
            <person name="Brodie E.L."/>
            <person name="Williams K.H."/>
            <person name="Hubbard S.S."/>
            <person name="Banfield J.F."/>
        </authorList>
    </citation>
    <scope>NUCLEOTIDE SEQUENCE [LARGE SCALE GENOMIC DNA]</scope>
</reference>
<feature type="transmembrane region" description="Helical" evidence="6">
    <location>
        <begin position="142"/>
        <end position="164"/>
    </location>
</feature>
<proteinExistence type="predicted"/>
<gene>
    <name evidence="7" type="ORF">A2226_03275</name>
</gene>
<feature type="transmembrane region" description="Helical" evidence="6">
    <location>
        <begin position="7"/>
        <end position="23"/>
    </location>
</feature>
<evidence type="ECO:0000313" key="8">
    <source>
        <dbReference type="Proteomes" id="UP000178936"/>
    </source>
</evidence>
<evidence type="ECO:0000313" key="7">
    <source>
        <dbReference type="EMBL" id="OHA55120.1"/>
    </source>
</evidence>
<evidence type="ECO:0000256" key="6">
    <source>
        <dbReference type="SAM" id="Phobius"/>
    </source>
</evidence>
<dbReference type="GO" id="GO:0005886">
    <property type="term" value="C:plasma membrane"/>
    <property type="evidence" value="ECO:0007669"/>
    <property type="project" value="UniProtKB-SubCell"/>
</dbReference>
<keyword evidence="4 6" id="KW-1133">Transmembrane helix</keyword>
<feature type="transmembrane region" description="Helical" evidence="6">
    <location>
        <begin position="184"/>
        <end position="204"/>
    </location>
</feature>
<organism evidence="7 8">
    <name type="scientific">Candidatus Veblenbacteria bacterium RIFOXYA2_FULL_43_9</name>
    <dbReference type="NCBI Taxonomy" id="1802425"/>
    <lineage>
        <taxon>Bacteria</taxon>
        <taxon>Candidatus Vebleniibacteriota</taxon>
    </lineage>
</organism>
<dbReference type="AlphaFoldDB" id="A0A1G2Q3G5"/>
<keyword evidence="3 6" id="KW-0812">Transmembrane</keyword>
<dbReference type="EMBL" id="MHTB01000024">
    <property type="protein sequence ID" value="OHA55120.1"/>
    <property type="molecule type" value="Genomic_DNA"/>
</dbReference>
<comment type="subcellular location">
    <subcellularLocation>
        <location evidence="1">Cell membrane</location>
        <topology evidence="1">Multi-pass membrane protein</topology>
    </subcellularLocation>
</comment>
<feature type="transmembrane region" description="Helical" evidence="6">
    <location>
        <begin position="260"/>
        <end position="286"/>
    </location>
</feature>
<accession>A0A1G2Q3G5</accession>
<evidence type="ECO:0000256" key="1">
    <source>
        <dbReference type="ARBA" id="ARBA00004651"/>
    </source>
</evidence>
<feature type="transmembrane region" description="Helical" evidence="6">
    <location>
        <begin position="216"/>
        <end position="240"/>
    </location>
</feature>
<feature type="transmembrane region" description="Helical" evidence="6">
    <location>
        <begin position="111"/>
        <end position="135"/>
    </location>
</feature>
<keyword evidence="2" id="KW-1003">Cell membrane</keyword>
<sequence>MYKRTGQIIIVLLSLYFIGRIFYNNWEDVSVSLTNIASGPLIISIIIFSLTFFLLSSLWHYLIFGKRYGLATSNQLYLKANLLRYIPGNIWGIGARIIFFNHLGIAKAKLIFFLFYESVLMVLSGGLVFLIFSLFFNAPTYLIILALIMTLVLTILAFKPAFILRLVNLFGSTEIELGTNKNRIYYFLAYIIYWLLSGMATYFLAQSILGVGNVSYVKFSAIYIVSWLIGYLSIITPSGIGVRELTFTYLLSAMISQQEAGLIAIMSRLVFTVGELLSYFSSLLIYKLISQQHGRLPAQ</sequence>
<protein>
    <submittedName>
        <fullName evidence="7">Uncharacterized protein</fullName>
    </submittedName>
</protein>
<evidence type="ECO:0000256" key="2">
    <source>
        <dbReference type="ARBA" id="ARBA00022475"/>
    </source>
</evidence>
<dbReference type="Pfam" id="PF03706">
    <property type="entry name" value="LPG_synthase_TM"/>
    <property type="match status" value="1"/>
</dbReference>
<dbReference type="Proteomes" id="UP000178936">
    <property type="component" value="Unassembled WGS sequence"/>
</dbReference>
<evidence type="ECO:0000256" key="4">
    <source>
        <dbReference type="ARBA" id="ARBA00022989"/>
    </source>
</evidence>